<gene>
    <name evidence="1" type="ORF">HERI1096_LOCUS5404</name>
</gene>
<sequence length="115" mass="12957">MQRLRRQSALPGGDVESAQAWGRFQEPADQRIISTGCVCERKLFQRTAPGDDGANDRAREGDHLAVGLRERRYESQADSLARRNQAELLAELPAHERSACGPHYLAQELGRQFQR</sequence>
<evidence type="ECO:0000313" key="1">
    <source>
        <dbReference type="EMBL" id="CAE0104746.1"/>
    </source>
</evidence>
<proteinExistence type="predicted"/>
<protein>
    <submittedName>
        <fullName evidence="1">Uncharacterized protein</fullName>
    </submittedName>
</protein>
<reference evidence="1" key="1">
    <citation type="submission" date="2021-01" db="EMBL/GenBank/DDBJ databases">
        <authorList>
            <person name="Corre E."/>
            <person name="Pelletier E."/>
            <person name="Niang G."/>
            <person name="Scheremetjew M."/>
            <person name="Finn R."/>
            <person name="Kale V."/>
            <person name="Holt S."/>
            <person name="Cochrane G."/>
            <person name="Meng A."/>
            <person name="Brown T."/>
            <person name="Cohen L."/>
        </authorList>
    </citation>
    <scope>NUCLEOTIDE SEQUENCE</scope>
    <source>
        <strain evidence="1">CCMP281</strain>
    </source>
</reference>
<dbReference type="AlphaFoldDB" id="A0A7S3AHE8"/>
<accession>A0A7S3AHE8</accession>
<organism evidence="1">
    <name type="scientific">Haptolina ericina</name>
    <dbReference type="NCBI Taxonomy" id="156174"/>
    <lineage>
        <taxon>Eukaryota</taxon>
        <taxon>Haptista</taxon>
        <taxon>Haptophyta</taxon>
        <taxon>Prymnesiophyceae</taxon>
        <taxon>Prymnesiales</taxon>
        <taxon>Prymnesiaceae</taxon>
        <taxon>Haptolina</taxon>
    </lineage>
</organism>
<name>A0A7S3AHE8_9EUKA</name>
<dbReference type="EMBL" id="HBHX01009725">
    <property type="protein sequence ID" value="CAE0104746.1"/>
    <property type="molecule type" value="Transcribed_RNA"/>
</dbReference>